<sequence>LRRQTRAGGADGTRASGARFVLAWNRAGVVGSVVNWSRIVDDCCRVASRACRPLCHAQLRHVCVCETLAIGNFHAVFSRRLFVIVAVVNFLIFRRLGIASCTAVTVVDRRIRNDQFGQLISFISGYYVSDHAGTFSCR</sequence>
<evidence type="ECO:0000313" key="2">
    <source>
        <dbReference type="Proteomes" id="UP000054783"/>
    </source>
</evidence>
<proteinExistence type="predicted"/>
<name>A0A0V0ZYF0_9BILA</name>
<dbReference type="AlphaFoldDB" id="A0A0V0ZYF0"/>
<feature type="non-terminal residue" evidence="1">
    <location>
        <position position="1"/>
    </location>
</feature>
<evidence type="ECO:0000313" key="1">
    <source>
        <dbReference type="EMBL" id="KRY17146.1"/>
    </source>
</evidence>
<keyword evidence="2" id="KW-1185">Reference proteome</keyword>
<reference evidence="1 2" key="1">
    <citation type="submission" date="2015-01" db="EMBL/GenBank/DDBJ databases">
        <title>Evolution of Trichinella species and genotypes.</title>
        <authorList>
            <person name="Korhonen P.K."/>
            <person name="Edoardo P."/>
            <person name="Giuseppe L.R."/>
            <person name="Gasser R.B."/>
        </authorList>
    </citation>
    <scope>NUCLEOTIDE SEQUENCE [LARGE SCALE GENOMIC DNA]</scope>
    <source>
        <strain evidence="1">ISS2496</strain>
    </source>
</reference>
<dbReference type="EMBL" id="JYDQ01000066">
    <property type="protein sequence ID" value="KRY17146.1"/>
    <property type="molecule type" value="Genomic_DNA"/>
</dbReference>
<dbReference type="Proteomes" id="UP000054783">
    <property type="component" value="Unassembled WGS sequence"/>
</dbReference>
<comment type="caution">
    <text evidence="1">The sequence shown here is derived from an EMBL/GenBank/DDBJ whole genome shotgun (WGS) entry which is preliminary data.</text>
</comment>
<protein>
    <submittedName>
        <fullName evidence="1">Uncharacterized protein</fullName>
    </submittedName>
</protein>
<organism evidence="1 2">
    <name type="scientific">Trichinella patagoniensis</name>
    <dbReference type="NCBI Taxonomy" id="990121"/>
    <lineage>
        <taxon>Eukaryota</taxon>
        <taxon>Metazoa</taxon>
        <taxon>Ecdysozoa</taxon>
        <taxon>Nematoda</taxon>
        <taxon>Enoplea</taxon>
        <taxon>Dorylaimia</taxon>
        <taxon>Trichinellida</taxon>
        <taxon>Trichinellidae</taxon>
        <taxon>Trichinella</taxon>
    </lineage>
</organism>
<gene>
    <name evidence="1" type="ORF">T12_4388</name>
</gene>
<accession>A0A0V0ZYF0</accession>